<evidence type="ECO:0000256" key="6">
    <source>
        <dbReference type="ARBA" id="ARBA00023136"/>
    </source>
</evidence>
<evidence type="ECO:0000256" key="8">
    <source>
        <dbReference type="SAM" id="Phobius"/>
    </source>
</evidence>
<dbReference type="PANTHER" id="PTHR22926:SF3">
    <property type="entry name" value="UNDECAPRENYL-PHOSPHATE ALPHA-N-ACETYLGLUCOSAMINYL 1-PHOSPHATE TRANSFERASE"/>
    <property type="match status" value="1"/>
</dbReference>
<sequence length="354" mass="39478">MNTFIYASIGFIVGIILLPLIRYWGILFKFVDRPNHRKVHTAPIPALGGVAVFLGISAFYALLPSQTSFQKWDVLIITISMLFIIGLLDDKFDISSLLRLAVQLFCAGAIAFAGIKVESLHGVLGIYEIATWLQIPLTIIIIAGVTNAFNLIDGIDGLAGGLSFINTTVLSVVFYMIGQSDLALFCALISGVLFSFLIYNFHPAKIFMGDSGSLVLGFIFAVLGIHIITTDIHNIYPIEVNMNLVFGLLALPVFDTLRLFTERIAQKRSPFSADKNHIHHIILNKSANHMKASYIIYLIHTTFVITALLCTRQSLSILTSLLIIEYILCIFWYRYKRLLTKTDNKYLAYSEEDG</sequence>
<feature type="transmembrane region" description="Helical" evidence="8">
    <location>
        <begin position="69"/>
        <end position="88"/>
    </location>
</feature>
<keyword evidence="4 8" id="KW-0812">Transmembrane</keyword>
<dbReference type="AlphaFoldDB" id="A0A937F8Y0"/>
<keyword evidence="5 8" id="KW-1133">Transmembrane helix</keyword>
<proteinExistence type="predicted"/>
<evidence type="ECO:0000256" key="1">
    <source>
        <dbReference type="ARBA" id="ARBA00004651"/>
    </source>
</evidence>
<dbReference type="GO" id="GO:0044038">
    <property type="term" value="P:cell wall macromolecule biosynthetic process"/>
    <property type="evidence" value="ECO:0007669"/>
    <property type="project" value="TreeGrafter"/>
</dbReference>
<feature type="transmembrane region" description="Helical" evidence="8">
    <location>
        <begin position="242"/>
        <end position="260"/>
    </location>
</feature>
<keyword evidence="6 8" id="KW-0472">Membrane</keyword>
<feature type="transmembrane region" description="Helical" evidence="8">
    <location>
        <begin position="158"/>
        <end position="176"/>
    </location>
</feature>
<dbReference type="GO" id="GO:0005886">
    <property type="term" value="C:plasma membrane"/>
    <property type="evidence" value="ECO:0007669"/>
    <property type="project" value="UniProtKB-SubCell"/>
</dbReference>
<keyword evidence="3 9" id="KW-0808">Transferase</keyword>
<protein>
    <submittedName>
        <fullName evidence="9">Undecaprenyl/decaprenyl-phosphate alpha-N-acetylglucosaminyl 1-phosphate transferase</fullName>
    </submittedName>
</protein>
<name>A0A937F8Y0_9BACT</name>
<dbReference type="PROSITE" id="PS01348">
    <property type="entry name" value="MRAY_2"/>
    <property type="match status" value="1"/>
</dbReference>
<dbReference type="PANTHER" id="PTHR22926">
    <property type="entry name" value="PHOSPHO-N-ACETYLMURAMOYL-PENTAPEPTIDE-TRANSFERASE"/>
    <property type="match status" value="1"/>
</dbReference>
<feature type="transmembrane region" description="Helical" evidence="8">
    <location>
        <begin position="129"/>
        <end position="151"/>
    </location>
</feature>
<dbReference type="GO" id="GO:0009103">
    <property type="term" value="P:lipopolysaccharide biosynthetic process"/>
    <property type="evidence" value="ECO:0007669"/>
    <property type="project" value="TreeGrafter"/>
</dbReference>
<dbReference type="EMBL" id="JAESIY010000006">
    <property type="protein sequence ID" value="MBL3656789.1"/>
    <property type="molecule type" value="Genomic_DNA"/>
</dbReference>
<dbReference type="Proteomes" id="UP000659388">
    <property type="component" value="Unassembled WGS sequence"/>
</dbReference>
<dbReference type="GO" id="GO:0046872">
    <property type="term" value="F:metal ion binding"/>
    <property type="evidence" value="ECO:0007669"/>
    <property type="project" value="UniProtKB-KW"/>
</dbReference>
<feature type="binding site" evidence="7">
    <location>
        <position position="150"/>
    </location>
    <ligand>
        <name>Mg(2+)</name>
        <dbReference type="ChEBI" id="CHEBI:18420"/>
    </ligand>
</feature>
<keyword evidence="10" id="KW-1185">Reference proteome</keyword>
<dbReference type="GO" id="GO:0071555">
    <property type="term" value="P:cell wall organization"/>
    <property type="evidence" value="ECO:0007669"/>
    <property type="project" value="TreeGrafter"/>
</dbReference>
<comment type="subcellular location">
    <subcellularLocation>
        <location evidence="1">Cell membrane</location>
        <topology evidence="1">Multi-pass membrane protein</topology>
    </subcellularLocation>
</comment>
<feature type="transmembrane region" description="Helical" evidence="8">
    <location>
        <begin position="292"/>
        <end position="309"/>
    </location>
</feature>
<evidence type="ECO:0000313" key="10">
    <source>
        <dbReference type="Proteomes" id="UP000659388"/>
    </source>
</evidence>
<dbReference type="RefSeq" id="WP_202244587.1">
    <property type="nucleotide sequence ID" value="NZ_JAESIY010000006.1"/>
</dbReference>
<keyword evidence="7" id="KW-0460">Magnesium</keyword>
<reference evidence="9" key="1">
    <citation type="submission" date="2021-01" db="EMBL/GenBank/DDBJ databases">
        <title>Fulvivirga kasyanovii gen. nov., sp nov., a novel member of the phylum Bacteroidetes isolated from seawater in a mussel farm.</title>
        <authorList>
            <person name="Zhao L.-H."/>
            <person name="Wang Z.-J."/>
        </authorList>
    </citation>
    <scope>NUCLEOTIDE SEQUENCE</scope>
    <source>
        <strain evidence="9">2943</strain>
    </source>
</reference>
<dbReference type="Pfam" id="PF00953">
    <property type="entry name" value="Glycos_transf_4"/>
    <property type="match status" value="1"/>
</dbReference>
<comment type="cofactor">
    <cofactor evidence="7">
        <name>Mg(2+)</name>
        <dbReference type="ChEBI" id="CHEBI:18420"/>
    </cofactor>
</comment>
<feature type="transmembrane region" description="Helical" evidence="8">
    <location>
        <begin position="182"/>
        <end position="202"/>
    </location>
</feature>
<dbReference type="InterPro" id="IPR000715">
    <property type="entry name" value="Glycosyl_transferase_4"/>
</dbReference>
<feature type="transmembrane region" description="Helical" evidence="8">
    <location>
        <begin position="6"/>
        <end position="24"/>
    </location>
</feature>
<evidence type="ECO:0000256" key="7">
    <source>
        <dbReference type="PIRSR" id="PIRSR600715-1"/>
    </source>
</evidence>
<accession>A0A937F8Y0</accession>
<dbReference type="CDD" id="cd06853">
    <property type="entry name" value="GT_WecA_like"/>
    <property type="match status" value="1"/>
</dbReference>
<feature type="transmembrane region" description="Helical" evidence="8">
    <location>
        <begin position="44"/>
        <end position="63"/>
    </location>
</feature>
<gene>
    <name evidence="9" type="ORF">JL102_11650</name>
</gene>
<feature type="transmembrane region" description="Helical" evidence="8">
    <location>
        <begin position="100"/>
        <end position="117"/>
    </location>
</feature>
<feature type="binding site" evidence="7">
    <location>
        <position position="210"/>
    </location>
    <ligand>
        <name>Mg(2+)</name>
        <dbReference type="ChEBI" id="CHEBI:18420"/>
    </ligand>
</feature>
<evidence type="ECO:0000256" key="3">
    <source>
        <dbReference type="ARBA" id="ARBA00022679"/>
    </source>
</evidence>
<evidence type="ECO:0000256" key="2">
    <source>
        <dbReference type="ARBA" id="ARBA00022475"/>
    </source>
</evidence>
<organism evidence="9 10">
    <name type="scientific">Fulvivirga sediminis</name>
    <dbReference type="NCBI Taxonomy" id="2803949"/>
    <lineage>
        <taxon>Bacteria</taxon>
        <taxon>Pseudomonadati</taxon>
        <taxon>Bacteroidota</taxon>
        <taxon>Cytophagia</taxon>
        <taxon>Cytophagales</taxon>
        <taxon>Fulvivirgaceae</taxon>
        <taxon>Fulvivirga</taxon>
    </lineage>
</organism>
<feature type="transmembrane region" description="Helical" evidence="8">
    <location>
        <begin position="214"/>
        <end position="236"/>
    </location>
</feature>
<keyword evidence="7" id="KW-0479">Metal-binding</keyword>
<dbReference type="InterPro" id="IPR018480">
    <property type="entry name" value="PNAcMuramoyl-5peptid_Trfase_CS"/>
</dbReference>
<feature type="transmembrane region" description="Helical" evidence="8">
    <location>
        <begin position="315"/>
        <end position="335"/>
    </location>
</feature>
<evidence type="ECO:0000256" key="4">
    <source>
        <dbReference type="ARBA" id="ARBA00022692"/>
    </source>
</evidence>
<keyword evidence="2" id="KW-1003">Cell membrane</keyword>
<evidence type="ECO:0000313" key="9">
    <source>
        <dbReference type="EMBL" id="MBL3656789.1"/>
    </source>
</evidence>
<comment type="caution">
    <text evidence="9">The sequence shown here is derived from an EMBL/GenBank/DDBJ whole genome shotgun (WGS) entry which is preliminary data.</text>
</comment>
<dbReference type="GO" id="GO:0016780">
    <property type="term" value="F:phosphotransferase activity, for other substituted phosphate groups"/>
    <property type="evidence" value="ECO:0007669"/>
    <property type="project" value="InterPro"/>
</dbReference>
<evidence type="ECO:0000256" key="5">
    <source>
        <dbReference type="ARBA" id="ARBA00022989"/>
    </source>
</evidence>